<evidence type="ECO:0000256" key="8">
    <source>
        <dbReference type="PROSITE-ProRule" id="PRU01360"/>
    </source>
</evidence>
<dbReference type="InterPro" id="IPR037066">
    <property type="entry name" value="Plug_dom_sf"/>
</dbReference>
<dbReference type="EMBL" id="SGIT01000004">
    <property type="protein sequence ID" value="RZF58354.1"/>
    <property type="molecule type" value="Genomic_DNA"/>
</dbReference>
<keyword evidence="2 8" id="KW-0813">Transport</keyword>
<evidence type="ECO:0000256" key="1">
    <source>
        <dbReference type="ARBA" id="ARBA00004571"/>
    </source>
</evidence>
<dbReference type="GO" id="GO:0015344">
    <property type="term" value="F:siderophore uptake transmembrane transporter activity"/>
    <property type="evidence" value="ECO:0007669"/>
    <property type="project" value="TreeGrafter"/>
</dbReference>
<evidence type="ECO:0000313" key="10">
    <source>
        <dbReference type="EMBL" id="RZF58354.1"/>
    </source>
</evidence>
<dbReference type="GO" id="GO:0009279">
    <property type="term" value="C:cell outer membrane"/>
    <property type="evidence" value="ECO:0007669"/>
    <property type="project" value="UniProtKB-SubCell"/>
</dbReference>
<comment type="caution">
    <text evidence="10">The sequence shown here is derived from an EMBL/GenBank/DDBJ whole genome shotgun (WGS) entry which is preliminary data.</text>
</comment>
<dbReference type="PANTHER" id="PTHR30069">
    <property type="entry name" value="TONB-DEPENDENT OUTER MEMBRANE RECEPTOR"/>
    <property type="match status" value="1"/>
</dbReference>
<dbReference type="OrthoDB" id="9758472at2"/>
<comment type="subcellular location">
    <subcellularLocation>
        <location evidence="1 8">Cell outer membrane</location>
        <topology evidence="1 8">Multi-pass membrane protein</topology>
    </subcellularLocation>
</comment>
<organism evidence="10 11">
    <name type="scientific">Sphingobacterium corticibacterium</name>
    <dbReference type="NCBI Taxonomy" id="2484746"/>
    <lineage>
        <taxon>Bacteria</taxon>
        <taxon>Pseudomonadati</taxon>
        <taxon>Bacteroidota</taxon>
        <taxon>Sphingobacteriia</taxon>
        <taxon>Sphingobacteriales</taxon>
        <taxon>Sphingobacteriaceae</taxon>
        <taxon>Sphingobacterium</taxon>
    </lineage>
</organism>
<keyword evidence="7 8" id="KW-0998">Cell outer membrane</keyword>
<comment type="similarity">
    <text evidence="8">Belongs to the TonB-dependent receptor family.</text>
</comment>
<keyword evidence="3 8" id="KW-1134">Transmembrane beta strand</keyword>
<keyword evidence="4 8" id="KW-0812">Transmembrane</keyword>
<dbReference type="SUPFAM" id="SSF56935">
    <property type="entry name" value="Porins"/>
    <property type="match status" value="1"/>
</dbReference>
<evidence type="ECO:0000256" key="4">
    <source>
        <dbReference type="ARBA" id="ARBA00022692"/>
    </source>
</evidence>
<dbReference type="InterPro" id="IPR012910">
    <property type="entry name" value="Plug_dom"/>
</dbReference>
<reference evidence="10 11" key="1">
    <citation type="submission" date="2019-02" db="EMBL/GenBank/DDBJ databases">
        <authorList>
            <person name="Li Y."/>
        </authorList>
    </citation>
    <scope>NUCLEOTIDE SEQUENCE [LARGE SCALE GENOMIC DNA]</scope>
    <source>
        <strain evidence="10 11">30C10-4-7</strain>
    </source>
</reference>
<accession>A0A4Q6XM88</accession>
<dbReference type="Proteomes" id="UP000292855">
    <property type="component" value="Unassembled WGS sequence"/>
</dbReference>
<dbReference type="AlphaFoldDB" id="A0A4Q6XM88"/>
<keyword evidence="11" id="KW-1185">Reference proteome</keyword>
<gene>
    <name evidence="10" type="ORF">EWE74_17215</name>
</gene>
<dbReference type="Gene3D" id="2.40.170.20">
    <property type="entry name" value="TonB-dependent receptor, beta-barrel domain"/>
    <property type="match status" value="1"/>
</dbReference>
<feature type="domain" description="TonB-dependent receptor plug" evidence="9">
    <location>
        <begin position="54"/>
        <end position="149"/>
    </location>
</feature>
<dbReference type="PROSITE" id="PS52016">
    <property type="entry name" value="TONB_DEPENDENT_REC_3"/>
    <property type="match status" value="1"/>
</dbReference>
<evidence type="ECO:0000313" key="11">
    <source>
        <dbReference type="Proteomes" id="UP000292855"/>
    </source>
</evidence>
<dbReference type="GO" id="GO:0044718">
    <property type="term" value="P:siderophore transmembrane transport"/>
    <property type="evidence" value="ECO:0007669"/>
    <property type="project" value="TreeGrafter"/>
</dbReference>
<keyword evidence="6 8" id="KW-0472">Membrane</keyword>
<evidence type="ECO:0000256" key="6">
    <source>
        <dbReference type="ARBA" id="ARBA00023136"/>
    </source>
</evidence>
<evidence type="ECO:0000256" key="2">
    <source>
        <dbReference type="ARBA" id="ARBA00022448"/>
    </source>
</evidence>
<dbReference type="Gene3D" id="2.170.130.10">
    <property type="entry name" value="TonB-dependent receptor, plug domain"/>
    <property type="match status" value="1"/>
</dbReference>
<dbReference type="RefSeq" id="WP_130142904.1">
    <property type="nucleotide sequence ID" value="NZ_SGIT01000004.1"/>
</dbReference>
<evidence type="ECO:0000256" key="7">
    <source>
        <dbReference type="ARBA" id="ARBA00023237"/>
    </source>
</evidence>
<keyword evidence="5" id="KW-0732">Signal</keyword>
<dbReference type="Pfam" id="PF07715">
    <property type="entry name" value="Plug"/>
    <property type="match status" value="1"/>
</dbReference>
<protein>
    <submittedName>
        <fullName evidence="10">TonB-dependent receptor</fullName>
    </submittedName>
</protein>
<proteinExistence type="inferred from homology"/>
<evidence type="ECO:0000256" key="5">
    <source>
        <dbReference type="ARBA" id="ARBA00022729"/>
    </source>
</evidence>
<dbReference type="InterPro" id="IPR039426">
    <property type="entry name" value="TonB-dep_rcpt-like"/>
</dbReference>
<name>A0A4Q6XM88_9SPHI</name>
<sequence>MKGIFEKLSPLLILLFVQDSFAQIGSNDSTSRYYAIQEVIIFGKGSDKGLNNRLSATQIQDFNKQDVVEAVNLLPGVSIAQLGARNEGSILVRGFNSLRTPVFYDGIPIYTPYDGTFDLSRFNTFDIEGISIDKGMVSIQYGPNTMGGAVNIISKKPIKKLDINGQSGLISAKGDAVNGYFSSFNVGTRQNKYYVLGSVSILDRKNFVLSNSFEPTDVSLQDAGKRNHAASQDVKLSGKVGYTPNGTDEYSLSFIYQNANKNISPNVLLTGNSNWRDYPVYNKKSAYFKTKTLLAEKTFLNVTGYYDTYFNEMKQYDDKEYVLQNKNSSFSSVYDDYAFGGIVNLTSEAIRNNFITLSLNQKFDVHREHNREIAERLEIEQNFKAGEPVQEYNDHTFFVGVEDVIVLNSFIKGILGLSYNTRKNTKAQEYGTHYNTGERDVLFDFPTGSNQTFDYKGGLVVEPVDNHKITLSASKRTRFASQKERYSSRFGSQVPNPGLKSEYAWVFDLTYSGEIGSLFHYEVSGFVNDIHDAILVRTVGELDNGNPINQNVNIGKAVFQGYELAFEYDPLSFLSVGANYSFIALKDKTGNDEKFIDVPNHKAIGYTKIDIPKIQSAFLASIEYYGQRYMTSTGDEAPDFALLHAKFSVPVYRGVSLDLSVRNLLDKDYYLALGYPREGRSFLTALSYRF</sequence>
<evidence type="ECO:0000259" key="9">
    <source>
        <dbReference type="Pfam" id="PF07715"/>
    </source>
</evidence>
<evidence type="ECO:0000256" key="3">
    <source>
        <dbReference type="ARBA" id="ARBA00022452"/>
    </source>
</evidence>
<dbReference type="PANTHER" id="PTHR30069:SF29">
    <property type="entry name" value="HEMOGLOBIN AND HEMOGLOBIN-HAPTOGLOBIN-BINDING PROTEIN 1-RELATED"/>
    <property type="match status" value="1"/>
</dbReference>
<keyword evidence="10" id="KW-0675">Receptor</keyword>
<dbReference type="InterPro" id="IPR036942">
    <property type="entry name" value="Beta-barrel_TonB_sf"/>
</dbReference>